<dbReference type="GO" id="GO:0046872">
    <property type="term" value="F:metal ion binding"/>
    <property type="evidence" value="ECO:0007669"/>
    <property type="project" value="UniProtKB-KW"/>
</dbReference>
<keyword evidence="3" id="KW-0408">Iron</keyword>
<dbReference type="Gene3D" id="2.102.10.10">
    <property type="entry name" value="Rieske [2Fe-2S] iron-sulphur domain"/>
    <property type="match status" value="1"/>
</dbReference>
<dbReference type="GO" id="GO:0051537">
    <property type="term" value="F:2 iron, 2 sulfur cluster binding"/>
    <property type="evidence" value="ECO:0007669"/>
    <property type="project" value="UniProtKB-KW"/>
</dbReference>
<keyword evidence="7" id="KW-1185">Reference proteome</keyword>
<gene>
    <name evidence="6" type="ORF">BJY18_001840</name>
</gene>
<evidence type="ECO:0000256" key="1">
    <source>
        <dbReference type="ARBA" id="ARBA00022714"/>
    </source>
</evidence>
<protein>
    <submittedName>
        <fullName evidence="6">3-phenylpropionate/trans-cinnamate dioxygenase ferredoxin subunit</fullName>
    </submittedName>
</protein>
<keyword evidence="6" id="KW-0223">Dioxygenase</keyword>
<proteinExistence type="predicted"/>
<dbReference type="PROSITE" id="PS51296">
    <property type="entry name" value="RIESKE"/>
    <property type="match status" value="1"/>
</dbReference>
<dbReference type="GO" id="GO:0051213">
    <property type="term" value="F:dioxygenase activity"/>
    <property type="evidence" value="ECO:0007669"/>
    <property type="project" value="UniProtKB-KW"/>
</dbReference>
<dbReference type="InterPro" id="IPR017941">
    <property type="entry name" value="Rieske_2Fe-2S"/>
</dbReference>
<dbReference type="NCBIfam" id="NF007422">
    <property type="entry name" value="PRK09965.1"/>
    <property type="match status" value="1"/>
</dbReference>
<dbReference type="GO" id="GO:0016705">
    <property type="term" value="F:oxidoreductase activity, acting on paired donors, with incorporation or reduction of molecular oxygen"/>
    <property type="evidence" value="ECO:0007669"/>
    <property type="project" value="UniProtKB-ARBA"/>
</dbReference>
<evidence type="ECO:0000256" key="4">
    <source>
        <dbReference type="ARBA" id="ARBA00023014"/>
    </source>
</evidence>
<evidence type="ECO:0000256" key="3">
    <source>
        <dbReference type="ARBA" id="ARBA00023004"/>
    </source>
</evidence>
<evidence type="ECO:0000313" key="7">
    <source>
        <dbReference type="Proteomes" id="UP000581769"/>
    </source>
</evidence>
<accession>A0A840ISC9</accession>
<dbReference type="GO" id="GO:0004497">
    <property type="term" value="F:monooxygenase activity"/>
    <property type="evidence" value="ECO:0007669"/>
    <property type="project" value="UniProtKB-ARBA"/>
</dbReference>
<evidence type="ECO:0000259" key="5">
    <source>
        <dbReference type="PROSITE" id="PS51296"/>
    </source>
</evidence>
<dbReference type="RefSeq" id="WP_184779376.1">
    <property type="nucleotide sequence ID" value="NZ_JACHMG010000001.1"/>
</dbReference>
<feature type="domain" description="Rieske" evidence="5">
    <location>
        <begin position="4"/>
        <end position="98"/>
    </location>
</feature>
<evidence type="ECO:0000313" key="6">
    <source>
        <dbReference type="EMBL" id="MBB4684355.1"/>
    </source>
</evidence>
<keyword evidence="4" id="KW-0411">Iron-sulfur</keyword>
<dbReference type="AlphaFoldDB" id="A0A840ISC9"/>
<dbReference type="Pfam" id="PF00355">
    <property type="entry name" value="Rieske"/>
    <property type="match status" value="1"/>
</dbReference>
<keyword evidence="1" id="KW-0001">2Fe-2S</keyword>
<organism evidence="6 7">
    <name type="scientific">Amycolatopsis jiangsuensis</name>
    <dbReference type="NCBI Taxonomy" id="1181879"/>
    <lineage>
        <taxon>Bacteria</taxon>
        <taxon>Bacillati</taxon>
        <taxon>Actinomycetota</taxon>
        <taxon>Actinomycetes</taxon>
        <taxon>Pseudonocardiales</taxon>
        <taxon>Pseudonocardiaceae</taxon>
        <taxon>Amycolatopsis</taxon>
    </lineage>
</organism>
<dbReference type="EMBL" id="JACHMG010000001">
    <property type="protein sequence ID" value="MBB4684355.1"/>
    <property type="molecule type" value="Genomic_DNA"/>
</dbReference>
<dbReference type="PANTHER" id="PTHR21496:SF23">
    <property type="entry name" value="3-PHENYLPROPIONATE_CINNAMIC ACID DIOXYGENASE FERREDOXIN SUBUNIT"/>
    <property type="match status" value="1"/>
</dbReference>
<comment type="caution">
    <text evidence="6">The sequence shown here is derived from an EMBL/GenBank/DDBJ whole genome shotgun (WGS) entry which is preliminary data.</text>
</comment>
<sequence length="104" mass="11337">MPWIRACSVGELDDGDALQLPTTPPIAVFHVDGAFYALDDTCTHGQSSLADGYVDGTQVECAWHFAKFDLKSGAALTPPANVPLCRYQVRVERDEVMVELPDRG</sequence>
<dbReference type="InterPro" id="IPR036922">
    <property type="entry name" value="Rieske_2Fe-2S_sf"/>
</dbReference>
<dbReference type="SUPFAM" id="SSF50022">
    <property type="entry name" value="ISP domain"/>
    <property type="match status" value="1"/>
</dbReference>
<evidence type="ECO:0000256" key="2">
    <source>
        <dbReference type="ARBA" id="ARBA00022723"/>
    </source>
</evidence>
<dbReference type="PANTHER" id="PTHR21496">
    <property type="entry name" value="FERREDOXIN-RELATED"/>
    <property type="match status" value="1"/>
</dbReference>
<name>A0A840ISC9_9PSEU</name>
<dbReference type="CDD" id="cd03528">
    <property type="entry name" value="Rieske_RO_ferredoxin"/>
    <property type="match status" value="1"/>
</dbReference>
<keyword evidence="2" id="KW-0479">Metal-binding</keyword>
<dbReference type="Proteomes" id="UP000581769">
    <property type="component" value="Unassembled WGS sequence"/>
</dbReference>
<reference evidence="6 7" key="1">
    <citation type="submission" date="2020-08" db="EMBL/GenBank/DDBJ databases">
        <title>Sequencing the genomes of 1000 actinobacteria strains.</title>
        <authorList>
            <person name="Klenk H.-P."/>
        </authorList>
    </citation>
    <scope>NUCLEOTIDE SEQUENCE [LARGE SCALE GENOMIC DNA]</scope>
    <source>
        <strain evidence="6 7">DSM 45859</strain>
    </source>
</reference>
<keyword evidence="6" id="KW-0560">Oxidoreductase</keyword>